<gene>
    <name evidence="2" type="ORF">ARMSODRAFT_127808</name>
</gene>
<evidence type="ECO:0000313" key="3">
    <source>
        <dbReference type="Proteomes" id="UP000218334"/>
    </source>
</evidence>
<keyword evidence="1" id="KW-1133">Transmembrane helix</keyword>
<organism evidence="2 3">
    <name type="scientific">Armillaria solidipes</name>
    <dbReference type="NCBI Taxonomy" id="1076256"/>
    <lineage>
        <taxon>Eukaryota</taxon>
        <taxon>Fungi</taxon>
        <taxon>Dikarya</taxon>
        <taxon>Basidiomycota</taxon>
        <taxon>Agaricomycotina</taxon>
        <taxon>Agaricomycetes</taxon>
        <taxon>Agaricomycetidae</taxon>
        <taxon>Agaricales</taxon>
        <taxon>Marasmiineae</taxon>
        <taxon>Physalacriaceae</taxon>
        <taxon>Armillaria</taxon>
    </lineage>
</organism>
<feature type="transmembrane region" description="Helical" evidence="1">
    <location>
        <begin position="41"/>
        <end position="60"/>
    </location>
</feature>
<dbReference type="AlphaFoldDB" id="A0A2H3C4E4"/>
<dbReference type="Proteomes" id="UP000218334">
    <property type="component" value="Unassembled WGS sequence"/>
</dbReference>
<evidence type="ECO:0000313" key="2">
    <source>
        <dbReference type="EMBL" id="PBK70156.1"/>
    </source>
</evidence>
<sequence>MYHPDHHSMSFFFCLYRAQLLKIMPFFAVRVNTERALGPGWILITVPSFVIIHFNLLIFVCPGCPHHPAEPLGAFQIFFKVFCVIEGITSSGGGLNYWDMNVLGTRQGIDATNVEEMAV</sequence>
<keyword evidence="1" id="KW-0472">Membrane</keyword>
<name>A0A2H3C4E4_9AGAR</name>
<dbReference type="EMBL" id="KZ293427">
    <property type="protein sequence ID" value="PBK70156.1"/>
    <property type="molecule type" value="Genomic_DNA"/>
</dbReference>
<reference evidence="3" key="1">
    <citation type="journal article" date="2017" name="Nat. Ecol. Evol.">
        <title>Genome expansion and lineage-specific genetic innovations in the forest pathogenic fungi Armillaria.</title>
        <authorList>
            <person name="Sipos G."/>
            <person name="Prasanna A.N."/>
            <person name="Walter M.C."/>
            <person name="O'Connor E."/>
            <person name="Balint B."/>
            <person name="Krizsan K."/>
            <person name="Kiss B."/>
            <person name="Hess J."/>
            <person name="Varga T."/>
            <person name="Slot J."/>
            <person name="Riley R."/>
            <person name="Boka B."/>
            <person name="Rigling D."/>
            <person name="Barry K."/>
            <person name="Lee J."/>
            <person name="Mihaltcheva S."/>
            <person name="LaButti K."/>
            <person name="Lipzen A."/>
            <person name="Waldron R."/>
            <person name="Moloney N.M."/>
            <person name="Sperisen C."/>
            <person name="Kredics L."/>
            <person name="Vagvoelgyi C."/>
            <person name="Patrignani A."/>
            <person name="Fitzpatrick D."/>
            <person name="Nagy I."/>
            <person name="Doyle S."/>
            <person name="Anderson J.B."/>
            <person name="Grigoriev I.V."/>
            <person name="Gueldener U."/>
            <person name="Muensterkoetter M."/>
            <person name="Nagy L.G."/>
        </authorList>
    </citation>
    <scope>NUCLEOTIDE SEQUENCE [LARGE SCALE GENOMIC DNA]</scope>
    <source>
        <strain evidence="3">28-4</strain>
    </source>
</reference>
<evidence type="ECO:0000256" key="1">
    <source>
        <dbReference type="SAM" id="Phobius"/>
    </source>
</evidence>
<accession>A0A2H3C4E4</accession>
<keyword evidence="3" id="KW-1185">Reference proteome</keyword>
<proteinExistence type="predicted"/>
<protein>
    <submittedName>
        <fullName evidence="2">Uncharacterized protein</fullName>
    </submittedName>
</protein>
<keyword evidence="1" id="KW-0812">Transmembrane</keyword>